<reference evidence="5 6" key="1">
    <citation type="submission" date="2024-01" db="EMBL/GenBank/DDBJ databases">
        <title>Multi-omics insights into the function and evolution of sodium benzoate biodegradation pathways in Benzoatithermus flavus gen. nov., sp. nov. from hot spring.</title>
        <authorList>
            <person name="Hu C.-J."/>
            <person name="Li W.-J."/>
        </authorList>
    </citation>
    <scope>NUCLEOTIDE SEQUENCE [LARGE SCALE GENOMIC DNA]</scope>
    <source>
        <strain evidence="5 6">SYSU G07066</strain>
    </source>
</reference>
<name>A0ABU8XMG4_9PROT</name>
<comment type="similarity">
    <text evidence="2">Belongs to the prokaryotic Ku family.</text>
</comment>
<evidence type="ECO:0000259" key="4">
    <source>
        <dbReference type="SMART" id="SM00559"/>
    </source>
</evidence>
<protein>
    <recommendedName>
        <fullName evidence="2">Non-homologous end joining protein Ku</fullName>
    </recommendedName>
</protein>
<dbReference type="PANTHER" id="PTHR41251:SF1">
    <property type="entry name" value="NON-HOMOLOGOUS END JOINING PROTEIN KU"/>
    <property type="match status" value="1"/>
</dbReference>
<evidence type="ECO:0000256" key="3">
    <source>
        <dbReference type="SAM" id="MobiDB-lite"/>
    </source>
</evidence>
<keyword evidence="2" id="KW-0227">DNA damage</keyword>
<comment type="caution">
    <text evidence="5">The sequence shown here is derived from an EMBL/GenBank/DDBJ whole genome shotgun (WGS) entry which is preliminary data.</text>
</comment>
<feature type="compositionally biased region" description="Low complexity" evidence="3">
    <location>
        <begin position="262"/>
        <end position="272"/>
    </location>
</feature>
<keyword evidence="6" id="KW-1185">Reference proteome</keyword>
<feature type="region of interest" description="Disordered" evidence="3">
    <location>
        <begin position="226"/>
        <end position="245"/>
    </location>
</feature>
<feature type="domain" description="Ku" evidence="4">
    <location>
        <begin position="54"/>
        <end position="183"/>
    </location>
</feature>
<evidence type="ECO:0000313" key="5">
    <source>
        <dbReference type="EMBL" id="MEK0082370.1"/>
    </source>
</evidence>
<dbReference type="InterPro" id="IPR006164">
    <property type="entry name" value="DNA_bd_Ku70/Ku80"/>
</dbReference>
<dbReference type="SUPFAM" id="SSF100939">
    <property type="entry name" value="SPOC domain-like"/>
    <property type="match status" value="1"/>
</dbReference>
<dbReference type="Pfam" id="PF02735">
    <property type="entry name" value="Ku"/>
    <property type="match status" value="1"/>
</dbReference>
<feature type="region of interest" description="Disordered" evidence="3">
    <location>
        <begin position="255"/>
        <end position="281"/>
    </location>
</feature>
<keyword evidence="2" id="KW-0233">DNA recombination</keyword>
<proteinExistence type="inferred from homology"/>
<dbReference type="PANTHER" id="PTHR41251">
    <property type="entry name" value="NON-HOMOLOGOUS END JOINING PROTEIN KU"/>
    <property type="match status" value="1"/>
</dbReference>
<dbReference type="Proteomes" id="UP001375743">
    <property type="component" value="Unassembled WGS sequence"/>
</dbReference>
<dbReference type="NCBIfam" id="TIGR02772">
    <property type="entry name" value="Ku_bact"/>
    <property type="match status" value="1"/>
</dbReference>
<dbReference type="InterPro" id="IPR016194">
    <property type="entry name" value="SPOC-like_C_dom_sf"/>
</dbReference>
<dbReference type="CDD" id="cd00789">
    <property type="entry name" value="KU_like"/>
    <property type="match status" value="1"/>
</dbReference>
<dbReference type="InterPro" id="IPR009187">
    <property type="entry name" value="Prok_Ku"/>
</dbReference>
<dbReference type="Gene3D" id="2.40.290.10">
    <property type="match status" value="1"/>
</dbReference>
<dbReference type="SMART" id="SM00559">
    <property type="entry name" value="Ku78"/>
    <property type="match status" value="1"/>
</dbReference>
<comment type="subunit">
    <text evidence="2">Homodimer. Interacts with LigD.</text>
</comment>
<dbReference type="HAMAP" id="MF_01875">
    <property type="entry name" value="Prokaryotic_Ku"/>
    <property type="match status" value="1"/>
</dbReference>
<dbReference type="RefSeq" id="WP_418158222.1">
    <property type="nucleotide sequence ID" value="NZ_JBBLZC010000003.1"/>
</dbReference>
<comment type="function">
    <text evidence="2">With LigD forms a non-homologous end joining (NHEJ) DNA repair enzyme, which repairs dsDNA breaks with reduced fidelity. Binds linear dsDNA with 5'- and 3'- overhangs but not closed circular dsDNA nor ssDNA. Recruits and stimulates the ligase activity of LigD.</text>
</comment>
<keyword evidence="2" id="KW-0234">DNA repair</keyword>
<keyword evidence="1 2" id="KW-0238">DNA-binding</keyword>
<evidence type="ECO:0000256" key="1">
    <source>
        <dbReference type="ARBA" id="ARBA00023125"/>
    </source>
</evidence>
<gene>
    <name evidence="2" type="primary">ku</name>
    <name evidence="5" type="ORF">U1T56_04360</name>
</gene>
<evidence type="ECO:0000313" key="6">
    <source>
        <dbReference type="Proteomes" id="UP001375743"/>
    </source>
</evidence>
<sequence length="281" mass="31552">MAPRAYWKGYLRLSLVTFPVQLYPAIDTSRDIHLHQIHKPTGERVRYEKVVPGKGPVENDAIVMGYEVDEGRHVLLEDEELKAVAPLASDTIELEQFIDARELDDIYVDTPYFLLPADKIGGDAYAVLRTALKETGRIGIGEVVLHRRERVVAVRPCGHGLMLQTLRYAEDLRAADQYFGTLDTTPPDPRMVELTKALIEQKSAPFEPGRFKDDYEAALRALIQSKLEGRKPRRKAPQRPPAEIIDLMQALKRSLDDLQESANANEAAAPKPARGHGRRTA</sequence>
<organism evidence="5 6">
    <name type="scientific">Benzoatithermus flavus</name>
    <dbReference type="NCBI Taxonomy" id="3108223"/>
    <lineage>
        <taxon>Bacteria</taxon>
        <taxon>Pseudomonadati</taxon>
        <taxon>Pseudomonadota</taxon>
        <taxon>Alphaproteobacteria</taxon>
        <taxon>Geminicoccales</taxon>
        <taxon>Geminicoccaceae</taxon>
        <taxon>Benzoatithermus</taxon>
    </lineage>
</organism>
<dbReference type="EMBL" id="JBBLZC010000003">
    <property type="protein sequence ID" value="MEK0082370.1"/>
    <property type="molecule type" value="Genomic_DNA"/>
</dbReference>
<dbReference type="PIRSF" id="PIRSF006493">
    <property type="entry name" value="Prok_Ku"/>
    <property type="match status" value="1"/>
</dbReference>
<evidence type="ECO:0000256" key="2">
    <source>
        <dbReference type="HAMAP-Rule" id="MF_01875"/>
    </source>
</evidence>
<accession>A0ABU8XMG4</accession>